<dbReference type="RefSeq" id="WP_171154588.1">
    <property type="nucleotide sequence ID" value="NZ_JABENB010000001.1"/>
</dbReference>
<evidence type="ECO:0000313" key="1">
    <source>
        <dbReference type="EMBL" id="NNG39653.1"/>
    </source>
</evidence>
<gene>
    <name evidence="1" type="ORF">HJ588_10260</name>
</gene>
<name>A0A849AI89_9MICO</name>
<comment type="caution">
    <text evidence="1">The sequence shown here is derived from an EMBL/GenBank/DDBJ whole genome shotgun (WGS) entry which is preliminary data.</text>
</comment>
<dbReference type="AlphaFoldDB" id="A0A849AI89"/>
<sequence length="105" mass="10290">MLDLSPAIDRAVQGPGEVRMVIPSTSTGGVAGAVGLSVAPAGLEVPEGAAVVPADVVELLVAALLVAGPSVAKLLVPVAMAPPAASAPTMPAMANWLREIGMAFP</sequence>
<dbReference type="EMBL" id="JABENB010000001">
    <property type="protein sequence ID" value="NNG39653.1"/>
    <property type="molecule type" value="Genomic_DNA"/>
</dbReference>
<organism evidence="1 2">
    <name type="scientific">Flexivirga aerilata</name>
    <dbReference type="NCBI Taxonomy" id="1656889"/>
    <lineage>
        <taxon>Bacteria</taxon>
        <taxon>Bacillati</taxon>
        <taxon>Actinomycetota</taxon>
        <taxon>Actinomycetes</taxon>
        <taxon>Micrococcales</taxon>
        <taxon>Dermacoccaceae</taxon>
        <taxon>Flexivirga</taxon>
    </lineage>
</organism>
<accession>A0A849AI89</accession>
<keyword evidence="2" id="KW-1185">Reference proteome</keyword>
<protein>
    <submittedName>
        <fullName evidence="1">Uncharacterized protein</fullName>
    </submittedName>
</protein>
<evidence type="ECO:0000313" key="2">
    <source>
        <dbReference type="Proteomes" id="UP000557772"/>
    </source>
</evidence>
<reference evidence="1 2" key="1">
    <citation type="submission" date="2020-05" db="EMBL/GenBank/DDBJ databases">
        <title>Flexivirga sp. ID2601S isolated from air conditioner.</title>
        <authorList>
            <person name="Kim D.H."/>
        </authorList>
    </citation>
    <scope>NUCLEOTIDE SEQUENCE [LARGE SCALE GENOMIC DNA]</scope>
    <source>
        <strain evidence="1 2">ID2601S</strain>
    </source>
</reference>
<dbReference type="Proteomes" id="UP000557772">
    <property type="component" value="Unassembled WGS sequence"/>
</dbReference>
<proteinExistence type="predicted"/>